<proteinExistence type="predicted"/>
<evidence type="ECO:0000256" key="2">
    <source>
        <dbReference type="SAM" id="MobiDB-lite"/>
    </source>
</evidence>
<dbReference type="OMA" id="SSENWIL"/>
<feature type="coiled-coil region" evidence="1">
    <location>
        <begin position="391"/>
        <end position="418"/>
    </location>
</feature>
<dbReference type="AlphaFoldDB" id="A0A3Q2W4G5"/>
<feature type="coiled-coil region" evidence="1">
    <location>
        <begin position="281"/>
        <end position="315"/>
    </location>
</feature>
<sequence>MSTNEVIGLLLKEEEEREKRKNTSLPTQDLTGMATSEVNQDISRRDSSENWILMSEKNAQLKFDDKVISSKIKMTAKAMTAQKYVVQRLEDFKAFEDCFLKEFLASVEKKVMDAQNLRLKNSSSSIQEMNDKIEKVTDETAILKSEVAKIEKVLNEYKRYRRVLFKLSPPEWQEAQKAATLTTKGLPDRPDGLEKDLDSTPDSVLPPTSESTLSSNHSDAVVKNSQLNGNNTIYEDKLELYNFDPLEVIVLLSELTDQNLSLIHNITRMDKKMEHTFEVTIKKMKEEEEQLNMHVEDMKERVDIKKKRVAMLKKSVHLHESIKTEDQDIMLNDLAIKVAKVYSSCVDERPTQLTTLEMLTGFEHHISLLFQQVESIPEDVLKTLRNIKDSEKRSRQREEKLKLEMEQHRERMKECIQRSLDEAKKTYGRKLMPRCFPVKKKIEVVDEVITLMEDFRSHLFAEDSD</sequence>
<keyword evidence="4" id="KW-1185">Reference proteome</keyword>
<dbReference type="GeneTree" id="ENSGT00940000167349"/>
<keyword evidence="1" id="KW-0175">Coiled coil</keyword>
<feature type="compositionally biased region" description="Basic and acidic residues" evidence="2">
    <location>
        <begin position="186"/>
        <end position="198"/>
    </location>
</feature>
<evidence type="ECO:0000313" key="3">
    <source>
        <dbReference type="Ensembl" id="ENSHBUP00000019435.1"/>
    </source>
</evidence>
<feature type="region of interest" description="Disordered" evidence="2">
    <location>
        <begin position="180"/>
        <end position="219"/>
    </location>
</feature>
<dbReference type="InterPro" id="IPR051147">
    <property type="entry name" value="CFAP_domain-containing"/>
</dbReference>
<reference evidence="3" key="1">
    <citation type="submission" date="2025-08" db="UniProtKB">
        <authorList>
            <consortium name="Ensembl"/>
        </authorList>
    </citation>
    <scope>IDENTIFICATION</scope>
</reference>
<name>A0A3Q2W4G5_HAPBU</name>
<dbReference type="Proteomes" id="UP000264840">
    <property type="component" value="Unplaced"/>
</dbReference>
<protein>
    <submittedName>
        <fullName evidence="3">Coiled-coil domain-containing protein 37-like</fullName>
    </submittedName>
</protein>
<dbReference type="RefSeq" id="XP_042076814.1">
    <property type="nucleotide sequence ID" value="XM_042220880.1"/>
</dbReference>
<dbReference type="PANTHER" id="PTHR21683">
    <property type="entry name" value="COILED-COIL DOMAIN-CONTAINING PROTEIN 42 LIKE-2-LIKE-RELATED"/>
    <property type="match status" value="1"/>
</dbReference>
<dbReference type="Ensembl" id="ENSHBUT00000028774.1">
    <property type="protein sequence ID" value="ENSHBUP00000019435.1"/>
    <property type="gene ID" value="ENSHBUG00000021585.1"/>
</dbReference>
<organism evidence="3 4">
    <name type="scientific">Haplochromis burtoni</name>
    <name type="common">Burton's mouthbrooder</name>
    <name type="synonym">Chromis burtoni</name>
    <dbReference type="NCBI Taxonomy" id="8153"/>
    <lineage>
        <taxon>Eukaryota</taxon>
        <taxon>Metazoa</taxon>
        <taxon>Chordata</taxon>
        <taxon>Craniata</taxon>
        <taxon>Vertebrata</taxon>
        <taxon>Euteleostomi</taxon>
        <taxon>Actinopterygii</taxon>
        <taxon>Neopterygii</taxon>
        <taxon>Teleostei</taxon>
        <taxon>Neoteleostei</taxon>
        <taxon>Acanthomorphata</taxon>
        <taxon>Ovalentaria</taxon>
        <taxon>Cichlomorphae</taxon>
        <taxon>Cichliformes</taxon>
        <taxon>Cichlidae</taxon>
        <taxon>African cichlids</taxon>
        <taxon>Pseudocrenilabrinae</taxon>
        <taxon>Haplochromini</taxon>
        <taxon>Haplochromis</taxon>
    </lineage>
</organism>
<dbReference type="PANTHER" id="PTHR21683:SF3">
    <property type="entry name" value="CILIA AND FLAGELLA ASSOCIATED PROTEIN 100"/>
    <property type="match status" value="1"/>
</dbReference>
<feature type="compositionally biased region" description="Polar residues" evidence="2">
    <location>
        <begin position="200"/>
        <end position="219"/>
    </location>
</feature>
<accession>A0A3Q2W4G5</accession>
<evidence type="ECO:0000256" key="1">
    <source>
        <dbReference type="SAM" id="Coils"/>
    </source>
</evidence>
<feature type="coiled-coil region" evidence="1">
    <location>
        <begin position="119"/>
        <end position="146"/>
    </location>
</feature>
<evidence type="ECO:0000313" key="4">
    <source>
        <dbReference type="Proteomes" id="UP000264840"/>
    </source>
</evidence>
<reference evidence="3" key="2">
    <citation type="submission" date="2025-09" db="UniProtKB">
        <authorList>
            <consortium name="Ensembl"/>
        </authorList>
    </citation>
    <scope>IDENTIFICATION</scope>
</reference>
<dbReference type="GeneID" id="102297368"/>